<accession>A0A9Q5ST11</accession>
<dbReference type="Pfam" id="PF00756">
    <property type="entry name" value="Esterase"/>
    <property type="match status" value="1"/>
</dbReference>
<dbReference type="AlphaFoldDB" id="A0A9Q5ST11"/>
<evidence type="ECO:0000313" key="3">
    <source>
        <dbReference type="Proteomes" id="UP000195975"/>
    </source>
</evidence>
<dbReference type="InterPro" id="IPR050583">
    <property type="entry name" value="Mycobacterial_A85_antigen"/>
</dbReference>
<dbReference type="InterPro" id="IPR029058">
    <property type="entry name" value="AB_hydrolase_fold"/>
</dbReference>
<dbReference type="SUPFAM" id="SSF53474">
    <property type="entry name" value="alpha/beta-Hydrolases"/>
    <property type="match status" value="2"/>
</dbReference>
<name>A0A9Q5ST11_9BACT</name>
<evidence type="ECO:0000313" key="2">
    <source>
        <dbReference type="EMBL" id="OUO06078.1"/>
    </source>
</evidence>
<dbReference type="PANTHER" id="PTHR48098:SF6">
    <property type="entry name" value="FERRI-BACILLIBACTIN ESTERASE BESA"/>
    <property type="match status" value="1"/>
</dbReference>
<dbReference type="Proteomes" id="UP000195975">
    <property type="component" value="Unassembled WGS sequence"/>
</dbReference>
<dbReference type="InterPro" id="IPR000801">
    <property type="entry name" value="Esterase-like"/>
</dbReference>
<dbReference type="Pfam" id="PF20434">
    <property type="entry name" value="BD-FAE"/>
    <property type="match status" value="1"/>
</dbReference>
<feature type="domain" description="BD-FAE-like" evidence="1">
    <location>
        <begin position="467"/>
        <end position="533"/>
    </location>
</feature>
<dbReference type="InterPro" id="IPR049492">
    <property type="entry name" value="BD-FAE-like_dom"/>
</dbReference>
<dbReference type="PANTHER" id="PTHR48098">
    <property type="entry name" value="ENTEROCHELIN ESTERASE-RELATED"/>
    <property type="match status" value="1"/>
</dbReference>
<organism evidence="2 3">
    <name type="scientific">Parabacteroides johnsonii</name>
    <dbReference type="NCBI Taxonomy" id="387661"/>
    <lineage>
        <taxon>Bacteria</taxon>
        <taxon>Pseudomonadati</taxon>
        <taxon>Bacteroidota</taxon>
        <taxon>Bacteroidia</taxon>
        <taxon>Bacteroidales</taxon>
        <taxon>Tannerellaceae</taxon>
        <taxon>Parabacteroides</taxon>
    </lineage>
</organism>
<proteinExistence type="predicted"/>
<comment type="caution">
    <text evidence="2">The sequence shown here is derived from an EMBL/GenBank/DDBJ whole genome shotgun (WGS) entry which is preliminary data.</text>
</comment>
<dbReference type="Gene3D" id="3.40.50.1820">
    <property type="entry name" value="alpha/beta hydrolase"/>
    <property type="match status" value="2"/>
</dbReference>
<sequence length="634" mass="70835">MKLKMIFETILFCLCMISCADTEKEILPPVSDQPHDYTQLMNKTVEVPVGYNLEAEHKGDVVRIDYKTRDYAEGTGTVRTNTAYVYLPYGYDGNAERRYNVFYFVHGHYGTAASFFQDENGLLRNLLDHMVENGDMSPTIVVSPSYNYGNPTTNYADADPYCEALPQELVNDLMPVVESRYRTYSQSTDAAGLEASREHRAIGGFSMGAVTTWYALEHTLDYFKYFMPVSADCWSLGRFTGMNRPRETAEYLAGIVRNSSYAGNGFYIWAASGTSDSAYGETLVQIQAMAQLKDVFPVTNLTFHEKDGARHEFRPIAEYLYNALPFFFPNRQEGGTNSYEHLTTSNTVKDVIEHKAFAGFGRFILPAERSYNDNMTLQNVESILPYHNYITGERAVETINTMIDYVHDGNKLFYDIYSDADKQADSRKNNTGLFFFRGEPGKPFAIVCPGGGFSYVGAIHEGFPLDIALSKMGYNAFSIQYRTGGAQVACEDLAGAIDFIMRHAEELQVSTDDYSLWGGSAGARMAAYLGSYGTQGFISAVHPRPATVVMGYTGHSDYTRNDPPTYVVIGDNDAIASASVMRQRVKNLQAIGIDAEFHLFPNLRHGFGLGIGTSAEGWEKDAVAFWEKYISRKK</sequence>
<dbReference type="EMBL" id="NFIJ01000004">
    <property type="protein sequence ID" value="OUO06078.1"/>
    <property type="molecule type" value="Genomic_DNA"/>
</dbReference>
<reference evidence="3" key="1">
    <citation type="submission" date="2017-04" db="EMBL/GenBank/DDBJ databases">
        <title>Function of individual gut microbiota members based on whole genome sequencing of pure cultures obtained from chicken caecum.</title>
        <authorList>
            <person name="Medvecky M."/>
            <person name="Cejkova D."/>
            <person name="Polansky O."/>
            <person name="Karasova D."/>
            <person name="Kubasova T."/>
            <person name="Cizek A."/>
            <person name="Rychlik I."/>
        </authorList>
    </citation>
    <scope>NUCLEOTIDE SEQUENCE [LARGE SCALE GENOMIC DNA]</scope>
    <source>
        <strain evidence="3">An42</strain>
    </source>
</reference>
<protein>
    <recommendedName>
        <fullName evidence="1">BD-FAE-like domain-containing protein</fullName>
    </recommendedName>
</protein>
<gene>
    <name evidence="2" type="ORF">B5F96_06165</name>
</gene>
<evidence type="ECO:0000259" key="1">
    <source>
        <dbReference type="Pfam" id="PF20434"/>
    </source>
</evidence>